<feature type="transmembrane region" description="Helical" evidence="8">
    <location>
        <begin position="295"/>
        <end position="319"/>
    </location>
</feature>
<dbReference type="EMBL" id="JACIJD010000004">
    <property type="protein sequence ID" value="MBB5693174.1"/>
    <property type="molecule type" value="Genomic_DNA"/>
</dbReference>
<evidence type="ECO:0000256" key="4">
    <source>
        <dbReference type="ARBA" id="ARBA00022692"/>
    </source>
</evidence>
<feature type="transmembrane region" description="Helical" evidence="8">
    <location>
        <begin position="195"/>
        <end position="215"/>
    </location>
</feature>
<dbReference type="Proteomes" id="UP000580654">
    <property type="component" value="Unassembled WGS sequence"/>
</dbReference>
<feature type="compositionally biased region" description="Low complexity" evidence="7">
    <location>
        <begin position="9"/>
        <end position="26"/>
    </location>
</feature>
<name>A0A840YH37_9PROT</name>
<comment type="subcellular location">
    <subcellularLocation>
        <location evidence="1">Cell membrane</location>
        <topology evidence="1">Multi-pass membrane protein</topology>
    </subcellularLocation>
</comment>
<keyword evidence="2" id="KW-0813">Transport</keyword>
<dbReference type="FunFam" id="1.20.1720.10:FF:000004">
    <property type="entry name" value="EmrB/QacA family drug resistance transporter"/>
    <property type="match status" value="1"/>
</dbReference>
<feature type="transmembrane region" description="Helical" evidence="8">
    <location>
        <begin position="254"/>
        <end position="275"/>
    </location>
</feature>
<dbReference type="SUPFAM" id="SSF103473">
    <property type="entry name" value="MFS general substrate transporter"/>
    <property type="match status" value="2"/>
</dbReference>
<dbReference type="InterPro" id="IPR004638">
    <property type="entry name" value="EmrB-like"/>
</dbReference>
<evidence type="ECO:0000256" key="7">
    <source>
        <dbReference type="SAM" id="MobiDB-lite"/>
    </source>
</evidence>
<dbReference type="PANTHER" id="PTHR23501">
    <property type="entry name" value="MAJOR FACILITATOR SUPERFAMILY"/>
    <property type="match status" value="1"/>
</dbReference>
<evidence type="ECO:0000313" key="10">
    <source>
        <dbReference type="EMBL" id="MBB5693174.1"/>
    </source>
</evidence>
<evidence type="ECO:0000256" key="6">
    <source>
        <dbReference type="ARBA" id="ARBA00023136"/>
    </source>
</evidence>
<feature type="transmembrane region" description="Helical" evidence="8">
    <location>
        <begin position="42"/>
        <end position="64"/>
    </location>
</feature>
<reference evidence="10 11" key="1">
    <citation type="submission" date="2020-08" db="EMBL/GenBank/DDBJ databases">
        <title>Genomic Encyclopedia of Type Strains, Phase IV (KMG-IV): sequencing the most valuable type-strain genomes for metagenomic binning, comparative biology and taxonomic classification.</title>
        <authorList>
            <person name="Goeker M."/>
        </authorList>
    </citation>
    <scope>NUCLEOTIDE SEQUENCE [LARGE SCALE GENOMIC DNA]</scope>
    <source>
        <strain evidence="10 11">DSM 25622</strain>
    </source>
</reference>
<dbReference type="InterPro" id="IPR020846">
    <property type="entry name" value="MFS_dom"/>
</dbReference>
<dbReference type="InterPro" id="IPR011701">
    <property type="entry name" value="MFS"/>
</dbReference>
<feature type="transmembrane region" description="Helical" evidence="8">
    <location>
        <begin position="486"/>
        <end position="506"/>
    </location>
</feature>
<feature type="transmembrane region" description="Helical" evidence="8">
    <location>
        <begin position="429"/>
        <end position="452"/>
    </location>
</feature>
<dbReference type="Gene3D" id="1.20.1250.20">
    <property type="entry name" value="MFS general substrate transporter like domains"/>
    <property type="match status" value="1"/>
</dbReference>
<keyword evidence="4 8" id="KW-0812">Transmembrane</keyword>
<feature type="transmembrane region" description="Helical" evidence="8">
    <location>
        <begin position="388"/>
        <end position="408"/>
    </location>
</feature>
<dbReference type="GO" id="GO:0005886">
    <property type="term" value="C:plasma membrane"/>
    <property type="evidence" value="ECO:0007669"/>
    <property type="project" value="UniProtKB-SubCell"/>
</dbReference>
<evidence type="ECO:0000256" key="2">
    <source>
        <dbReference type="ARBA" id="ARBA00022448"/>
    </source>
</evidence>
<dbReference type="Pfam" id="PF07690">
    <property type="entry name" value="MFS_1"/>
    <property type="match status" value="2"/>
</dbReference>
<dbReference type="NCBIfam" id="TIGR00711">
    <property type="entry name" value="efflux_EmrB"/>
    <property type="match status" value="1"/>
</dbReference>
<feature type="region of interest" description="Disordered" evidence="7">
    <location>
        <begin position="1"/>
        <end position="36"/>
    </location>
</feature>
<proteinExistence type="predicted"/>
<dbReference type="PROSITE" id="PS50850">
    <property type="entry name" value="MFS"/>
    <property type="match status" value="1"/>
</dbReference>
<dbReference type="RefSeq" id="WP_184514899.1">
    <property type="nucleotide sequence ID" value="NZ_JACIJD010000004.1"/>
</dbReference>
<keyword evidence="5 8" id="KW-1133">Transmembrane helix</keyword>
<evidence type="ECO:0000313" key="11">
    <source>
        <dbReference type="Proteomes" id="UP000580654"/>
    </source>
</evidence>
<feature type="transmembrane region" description="Helical" evidence="8">
    <location>
        <begin position="132"/>
        <end position="153"/>
    </location>
</feature>
<evidence type="ECO:0000256" key="3">
    <source>
        <dbReference type="ARBA" id="ARBA00022475"/>
    </source>
</evidence>
<dbReference type="Gene3D" id="1.20.1720.10">
    <property type="entry name" value="Multidrug resistance protein D"/>
    <property type="match status" value="1"/>
</dbReference>
<keyword evidence="3" id="KW-1003">Cell membrane</keyword>
<feature type="transmembrane region" description="Helical" evidence="8">
    <location>
        <begin position="76"/>
        <end position="95"/>
    </location>
</feature>
<feature type="domain" description="Major facilitator superfamily (MFS) profile" evidence="9">
    <location>
        <begin position="42"/>
        <end position="513"/>
    </location>
</feature>
<evidence type="ECO:0000256" key="8">
    <source>
        <dbReference type="SAM" id="Phobius"/>
    </source>
</evidence>
<keyword evidence="11" id="KW-1185">Reference proteome</keyword>
<feature type="transmembrane region" description="Helical" evidence="8">
    <location>
        <begin position="227"/>
        <end position="248"/>
    </location>
</feature>
<accession>A0A840YH37</accession>
<protein>
    <submittedName>
        <fullName evidence="10">EmrB/QacA subfamily drug resistance transporter</fullName>
    </submittedName>
</protein>
<feature type="transmembrane region" description="Helical" evidence="8">
    <location>
        <begin position="165"/>
        <end position="189"/>
    </location>
</feature>
<dbReference type="GO" id="GO:0022857">
    <property type="term" value="F:transmembrane transporter activity"/>
    <property type="evidence" value="ECO:0007669"/>
    <property type="project" value="InterPro"/>
</dbReference>
<gene>
    <name evidence="10" type="ORF">FHS87_001200</name>
</gene>
<keyword evidence="6 8" id="KW-0472">Membrane</keyword>
<dbReference type="AlphaFoldDB" id="A0A840YH37"/>
<evidence type="ECO:0000256" key="1">
    <source>
        <dbReference type="ARBA" id="ARBA00004651"/>
    </source>
</evidence>
<sequence length="522" mass="53957">MPDALLRMQTTPADAAPDIASPSDQATPASEGAGKPVPKRTVLAGALVCMLLAALDQNIVNAALPRMVSDLGGMAHLSWVVTAFMLSSTVTTPVYGTLSDTYGRRRLFLVSIVLFLAGSLLCGTADSMVQLILFRALQGLGAGGLLVLAQASVGDVVAPRDRPRYQGLFTGTFALASVAGPLLGGIITSTLSWRWVFYVNLPLGAVALLLIGFGLRTPRAAKPRPLDLVGTALMAAGTTALLLLLTWGGVQFPWASAAAAGMAALVVVLIAAFLWRETRTEAPLIRLGLFRNPVFARGVAVSGMMTFAMLGSTVFLPLFFQLVLGMDPAHAGLMMLPQVGCMVLSSVLGGRAAARLGRNKAFLMAGLLLEAVALCALALLAWTAAPPWMFLFALGALGLGMGMGMPNLTTAVQNAVAQKELGAATGAMTFVRSLGSAVGVAASGAILSARLAGPVDVEGLTRGGADAIANLSPEQHAQLAGVYRHALTGCFTLSAVVMTAAFLLVLGLPEQVLRDRVEEKAA</sequence>
<evidence type="ECO:0000256" key="5">
    <source>
        <dbReference type="ARBA" id="ARBA00022989"/>
    </source>
</evidence>
<organism evidence="10 11">
    <name type="scientific">Muricoccus pecuniae</name>
    <dbReference type="NCBI Taxonomy" id="693023"/>
    <lineage>
        <taxon>Bacteria</taxon>
        <taxon>Pseudomonadati</taxon>
        <taxon>Pseudomonadota</taxon>
        <taxon>Alphaproteobacteria</taxon>
        <taxon>Acetobacterales</taxon>
        <taxon>Roseomonadaceae</taxon>
        <taxon>Muricoccus</taxon>
    </lineage>
</organism>
<dbReference type="PANTHER" id="PTHR23501:SF197">
    <property type="entry name" value="COMD"/>
    <property type="match status" value="1"/>
</dbReference>
<feature type="transmembrane region" description="Helical" evidence="8">
    <location>
        <begin position="361"/>
        <end position="382"/>
    </location>
</feature>
<dbReference type="InterPro" id="IPR036259">
    <property type="entry name" value="MFS_trans_sf"/>
</dbReference>
<dbReference type="PRINTS" id="PR01036">
    <property type="entry name" value="TCRTETB"/>
</dbReference>
<comment type="caution">
    <text evidence="10">The sequence shown here is derived from an EMBL/GenBank/DDBJ whole genome shotgun (WGS) entry which is preliminary data.</text>
</comment>
<feature type="transmembrane region" description="Helical" evidence="8">
    <location>
        <begin position="107"/>
        <end position="126"/>
    </location>
</feature>
<evidence type="ECO:0000259" key="9">
    <source>
        <dbReference type="PROSITE" id="PS50850"/>
    </source>
</evidence>
<feature type="transmembrane region" description="Helical" evidence="8">
    <location>
        <begin position="331"/>
        <end position="349"/>
    </location>
</feature>